<name>A0ABU1BRW8_9BURK</name>
<keyword evidence="8" id="KW-0418">Kinase</keyword>
<gene>
    <name evidence="15" type="ORF">Q8A64_10055</name>
</gene>
<comment type="catalytic activity">
    <reaction evidence="1">
        <text>ATP + protein L-histidine = ADP + protein N-phospho-L-histidine.</text>
        <dbReference type="EC" id="2.7.13.3"/>
    </reaction>
</comment>
<dbReference type="InterPro" id="IPR004358">
    <property type="entry name" value="Sig_transdc_His_kin-like_C"/>
</dbReference>
<dbReference type="PRINTS" id="PR00344">
    <property type="entry name" value="BCTRLSENSOR"/>
</dbReference>
<evidence type="ECO:0000313" key="15">
    <source>
        <dbReference type="EMBL" id="MDQ9170751.1"/>
    </source>
</evidence>
<dbReference type="Pfam" id="PF00512">
    <property type="entry name" value="HisKA"/>
    <property type="match status" value="1"/>
</dbReference>
<evidence type="ECO:0000256" key="7">
    <source>
        <dbReference type="ARBA" id="ARBA00022741"/>
    </source>
</evidence>
<keyword evidence="10 13" id="KW-1133">Transmembrane helix</keyword>
<keyword evidence="7" id="KW-0547">Nucleotide-binding</keyword>
<evidence type="ECO:0000256" key="5">
    <source>
        <dbReference type="ARBA" id="ARBA00022679"/>
    </source>
</evidence>
<sequence length="469" mass="52462">MNRRRYSIRRRMIISTLVSMLAILGGIGFAVSDSARHESEEIFDARLATFARVLETLVAHQLEKATISNPIVIALPEELLHTEGDEPRADGHPYETKIAFQVWHDDGTLLAKSSSAPDKALGRLQAGYSIHQIDSQTWQVFALHSGQVWILAAEKNEIRDEMAEYLAYSILGPLAAGGILLIIAVNLILAFNMRSLRDLAGTISKREPESLALIELPETPVELEPIVDELNDLLVRVKATFEREQRFIDSAAHEIRTPIAALQIHIQNAIRARTEQERDASLRNALDGLRRTTKLAEQLLTYSRLTGKIDQEKLREVSLNRICHEVIAIEEPLLAQRGQTIALEADQEFSILGESYKLQRLVQNLVDNASQYGSPQGEILLKIGRSRNDILLSVANDGDPIPDEELDKIFTPYYRIPENGSSGSGLGLAIVKEIAEQHHAKIEVRRNTGNQGTVVTIRFQEITERYPDN</sequence>
<feature type="transmembrane region" description="Helical" evidence="13">
    <location>
        <begin position="165"/>
        <end position="189"/>
    </location>
</feature>
<evidence type="ECO:0000256" key="9">
    <source>
        <dbReference type="ARBA" id="ARBA00022840"/>
    </source>
</evidence>
<dbReference type="Gene3D" id="1.10.287.130">
    <property type="match status" value="1"/>
</dbReference>
<evidence type="ECO:0000256" key="1">
    <source>
        <dbReference type="ARBA" id="ARBA00000085"/>
    </source>
</evidence>
<evidence type="ECO:0000256" key="11">
    <source>
        <dbReference type="ARBA" id="ARBA00023012"/>
    </source>
</evidence>
<evidence type="ECO:0000313" key="16">
    <source>
        <dbReference type="Proteomes" id="UP001225596"/>
    </source>
</evidence>
<dbReference type="PROSITE" id="PS50109">
    <property type="entry name" value="HIS_KIN"/>
    <property type="match status" value="1"/>
</dbReference>
<reference evidence="15 16" key="1">
    <citation type="submission" date="2023-08" db="EMBL/GenBank/DDBJ databases">
        <title>Oxalobacteraceae gen .nov., isolated from river sludge outside the plant.</title>
        <authorList>
            <person name="Zhao S.Y."/>
        </authorList>
    </citation>
    <scope>NUCLEOTIDE SEQUENCE [LARGE SCALE GENOMIC DNA]</scope>
    <source>
        <strain evidence="15 16">R-40</strain>
    </source>
</reference>
<evidence type="ECO:0000259" key="14">
    <source>
        <dbReference type="PROSITE" id="PS50109"/>
    </source>
</evidence>
<dbReference type="Pfam" id="PF02518">
    <property type="entry name" value="HATPase_c"/>
    <property type="match status" value="1"/>
</dbReference>
<evidence type="ECO:0000256" key="2">
    <source>
        <dbReference type="ARBA" id="ARBA00004141"/>
    </source>
</evidence>
<dbReference type="PANTHER" id="PTHR45436:SF14">
    <property type="entry name" value="SENSOR PROTEIN QSEC"/>
    <property type="match status" value="1"/>
</dbReference>
<dbReference type="InterPro" id="IPR050428">
    <property type="entry name" value="TCS_sensor_his_kinase"/>
</dbReference>
<dbReference type="InterPro" id="IPR036890">
    <property type="entry name" value="HATPase_C_sf"/>
</dbReference>
<dbReference type="PANTHER" id="PTHR45436">
    <property type="entry name" value="SENSOR HISTIDINE KINASE YKOH"/>
    <property type="match status" value="1"/>
</dbReference>
<protein>
    <recommendedName>
        <fullName evidence="3">histidine kinase</fullName>
        <ecNumber evidence="3">2.7.13.3</ecNumber>
    </recommendedName>
</protein>
<dbReference type="EMBL" id="JAUYVH010000005">
    <property type="protein sequence ID" value="MDQ9170751.1"/>
    <property type="molecule type" value="Genomic_DNA"/>
</dbReference>
<dbReference type="InterPro" id="IPR036097">
    <property type="entry name" value="HisK_dim/P_sf"/>
</dbReference>
<evidence type="ECO:0000256" key="6">
    <source>
        <dbReference type="ARBA" id="ARBA00022692"/>
    </source>
</evidence>
<evidence type="ECO:0000256" key="4">
    <source>
        <dbReference type="ARBA" id="ARBA00022553"/>
    </source>
</evidence>
<dbReference type="RefSeq" id="WP_338436690.1">
    <property type="nucleotide sequence ID" value="NZ_JAUYVH010000005.1"/>
</dbReference>
<comment type="subcellular location">
    <subcellularLocation>
        <location evidence="2">Membrane</location>
        <topology evidence="2">Multi-pass membrane protein</topology>
    </subcellularLocation>
</comment>
<organism evidence="15 16">
    <name type="scientific">Keguizhuia sedimenti</name>
    <dbReference type="NCBI Taxonomy" id="3064264"/>
    <lineage>
        <taxon>Bacteria</taxon>
        <taxon>Pseudomonadati</taxon>
        <taxon>Pseudomonadota</taxon>
        <taxon>Betaproteobacteria</taxon>
        <taxon>Burkholderiales</taxon>
        <taxon>Oxalobacteraceae</taxon>
        <taxon>Keguizhuia</taxon>
    </lineage>
</organism>
<feature type="domain" description="Histidine kinase" evidence="14">
    <location>
        <begin position="250"/>
        <end position="463"/>
    </location>
</feature>
<keyword evidence="12 13" id="KW-0472">Membrane</keyword>
<evidence type="ECO:0000256" key="10">
    <source>
        <dbReference type="ARBA" id="ARBA00022989"/>
    </source>
</evidence>
<dbReference type="InterPro" id="IPR005467">
    <property type="entry name" value="His_kinase_dom"/>
</dbReference>
<proteinExistence type="predicted"/>
<dbReference type="Proteomes" id="UP001225596">
    <property type="component" value="Unassembled WGS sequence"/>
</dbReference>
<comment type="caution">
    <text evidence="15">The sequence shown here is derived from an EMBL/GenBank/DDBJ whole genome shotgun (WGS) entry which is preliminary data.</text>
</comment>
<evidence type="ECO:0000256" key="8">
    <source>
        <dbReference type="ARBA" id="ARBA00022777"/>
    </source>
</evidence>
<keyword evidence="9 15" id="KW-0067">ATP-binding</keyword>
<keyword evidence="11" id="KW-0902">Two-component regulatory system</keyword>
<dbReference type="CDD" id="cd00082">
    <property type="entry name" value="HisKA"/>
    <property type="match status" value="1"/>
</dbReference>
<evidence type="ECO:0000256" key="3">
    <source>
        <dbReference type="ARBA" id="ARBA00012438"/>
    </source>
</evidence>
<evidence type="ECO:0000256" key="12">
    <source>
        <dbReference type="ARBA" id="ARBA00023136"/>
    </source>
</evidence>
<dbReference type="SUPFAM" id="SSF55874">
    <property type="entry name" value="ATPase domain of HSP90 chaperone/DNA topoisomerase II/histidine kinase"/>
    <property type="match status" value="1"/>
</dbReference>
<dbReference type="Gene3D" id="3.30.565.10">
    <property type="entry name" value="Histidine kinase-like ATPase, C-terminal domain"/>
    <property type="match status" value="1"/>
</dbReference>
<keyword evidence="6 13" id="KW-0812">Transmembrane</keyword>
<dbReference type="GO" id="GO:0005524">
    <property type="term" value="F:ATP binding"/>
    <property type="evidence" value="ECO:0007669"/>
    <property type="project" value="UniProtKB-KW"/>
</dbReference>
<dbReference type="SUPFAM" id="SSF47384">
    <property type="entry name" value="Homodimeric domain of signal transducing histidine kinase"/>
    <property type="match status" value="1"/>
</dbReference>
<dbReference type="InterPro" id="IPR003594">
    <property type="entry name" value="HATPase_dom"/>
</dbReference>
<accession>A0ABU1BRW8</accession>
<evidence type="ECO:0000256" key="13">
    <source>
        <dbReference type="SAM" id="Phobius"/>
    </source>
</evidence>
<keyword evidence="5" id="KW-0808">Transferase</keyword>
<dbReference type="SMART" id="SM00388">
    <property type="entry name" value="HisKA"/>
    <property type="match status" value="1"/>
</dbReference>
<dbReference type="EC" id="2.7.13.3" evidence="3"/>
<dbReference type="InterPro" id="IPR003661">
    <property type="entry name" value="HisK_dim/P_dom"/>
</dbReference>
<keyword evidence="16" id="KW-1185">Reference proteome</keyword>
<dbReference type="SMART" id="SM00387">
    <property type="entry name" value="HATPase_c"/>
    <property type="match status" value="1"/>
</dbReference>
<keyword evidence="4" id="KW-0597">Phosphoprotein</keyword>